<reference evidence="7 8" key="1">
    <citation type="submission" date="2021-10" db="EMBL/GenBank/DDBJ databases">
        <title>Anaerobic single-cell dispensing facilitates the cultivation of human gut bacteria.</title>
        <authorList>
            <person name="Afrizal A."/>
        </authorList>
    </citation>
    <scope>NUCLEOTIDE SEQUENCE [LARGE SCALE GENOMIC DNA]</scope>
    <source>
        <strain evidence="7 8">CLA-AA-H244</strain>
    </source>
</reference>
<dbReference type="AlphaFoldDB" id="A0AAE3AR59"/>
<dbReference type="SUPFAM" id="SSF53613">
    <property type="entry name" value="Ribokinase-like"/>
    <property type="match status" value="1"/>
</dbReference>
<dbReference type="Proteomes" id="UP001199355">
    <property type="component" value="Unassembled WGS sequence"/>
</dbReference>
<dbReference type="GO" id="GO:0005829">
    <property type="term" value="C:cytosol"/>
    <property type="evidence" value="ECO:0007669"/>
    <property type="project" value="TreeGrafter"/>
</dbReference>
<gene>
    <name evidence="7" type="ORF">LKD45_01175</name>
</gene>
<dbReference type="NCBIfam" id="NF005491">
    <property type="entry name" value="PRK07105.1"/>
    <property type="match status" value="1"/>
</dbReference>
<dbReference type="GO" id="GO:0009443">
    <property type="term" value="P:pyridoxal 5'-phosphate salvage"/>
    <property type="evidence" value="ECO:0007669"/>
    <property type="project" value="InterPro"/>
</dbReference>
<evidence type="ECO:0000313" key="8">
    <source>
        <dbReference type="Proteomes" id="UP001199355"/>
    </source>
</evidence>
<dbReference type="Gene3D" id="3.40.1190.20">
    <property type="match status" value="1"/>
</dbReference>
<dbReference type="EMBL" id="JAJEQF010000001">
    <property type="protein sequence ID" value="MCC2166319.1"/>
    <property type="molecule type" value="Genomic_DNA"/>
</dbReference>
<dbReference type="GO" id="GO:0008478">
    <property type="term" value="F:pyridoxal kinase activity"/>
    <property type="evidence" value="ECO:0007669"/>
    <property type="project" value="UniProtKB-EC"/>
</dbReference>
<dbReference type="GO" id="GO:0005524">
    <property type="term" value="F:ATP binding"/>
    <property type="evidence" value="ECO:0007669"/>
    <property type="project" value="UniProtKB-KW"/>
</dbReference>
<proteinExistence type="predicted"/>
<dbReference type="RefSeq" id="WP_308727496.1">
    <property type="nucleotide sequence ID" value="NZ_JAJEQF010000001.1"/>
</dbReference>
<keyword evidence="4 7" id="KW-0418">Kinase</keyword>
<sequence length="284" mass="30832">MNLQIPKKAAVINSFAGYGRCSLTEALPILSAMRVQACPVPTAVFSNHTGFAAFACQDLTAFLPSYLEQWKQLKLTFDGVLCGFLGQAEQILSVSSFLSDQKSRGCQTILVDPVMGDHGKPYRTITPKHCQKLRGLIPLADIITPNITEACLLTDTPWKDGFWNESELSELCQRLHKLGPSKIVITGLPCLIHGKEGFENYLSCKEPFSQRACLTPSAGPSRHGTGDIFASILMADALNGVDFSVSVQKAADFISKCISASKALQIPEPDGVCFENFLSDLADQ</sequence>
<dbReference type="InterPro" id="IPR029056">
    <property type="entry name" value="Ribokinase-like"/>
</dbReference>
<comment type="caution">
    <text evidence="7">The sequence shown here is derived from an EMBL/GenBank/DDBJ whole genome shotgun (WGS) entry which is preliminary data.</text>
</comment>
<dbReference type="EC" id="2.7.1.35" evidence="1"/>
<evidence type="ECO:0000259" key="6">
    <source>
        <dbReference type="Pfam" id="PF08543"/>
    </source>
</evidence>
<dbReference type="PANTHER" id="PTHR10534:SF2">
    <property type="entry name" value="PYRIDOXAL KINASE"/>
    <property type="match status" value="1"/>
</dbReference>
<keyword evidence="8" id="KW-1185">Reference proteome</keyword>
<feature type="domain" description="Pyridoxamine kinase/Phosphomethylpyrimidine kinase" evidence="6">
    <location>
        <begin position="31"/>
        <end position="262"/>
    </location>
</feature>
<evidence type="ECO:0000256" key="1">
    <source>
        <dbReference type="ARBA" id="ARBA00012104"/>
    </source>
</evidence>
<keyword evidence="2 7" id="KW-0808">Transferase</keyword>
<dbReference type="Pfam" id="PF08543">
    <property type="entry name" value="Phos_pyr_kin"/>
    <property type="match status" value="1"/>
</dbReference>
<dbReference type="InterPro" id="IPR013749">
    <property type="entry name" value="PM/HMP-P_kinase-1"/>
</dbReference>
<evidence type="ECO:0000256" key="2">
    <source>
        <dbReference type="ARBA" id="ARBA00022679"/>
    </source>
</evidence>
<organism evidence="7 8">
    <name type="scientific">Gallintestinimicrobium propionicum</name>
    <dbReference type="NCBI Taxonomy" id="2981770"/>
    <lineage>
        <taxon>Bacteria</taxon>
        <taxon>Bacillati</taxon>
        <taxon>Bacillota</taxon>
        <taxon>Clostridia</taxon>
        <taxon>Lachnospirales</taxon>
        <taxon>Lachnospiraceae</taxon>
        <taxon>Gallintestinimicrobium</taxon>
    </lineage>
</organism>
<evidence type="ECO:0000256" key="4">
    <source>
        <dbReference type="ARBA" id="ARBA00022777"/>
    </source>
</evidence>
<evidence type="ECO:0000313" key="7">
    <source>
        <dbReference type="EMBL" id="MCC2166319.1"/>
    </source>
</evidence>
<protein>
    <recommendedName>
        <fullName evidence="1">pyridoxal kinase</fullName>
        <ecNumber evidence="1">2.7.1.35</ecNumber>
    </recommendedName>
</protein>
<accession>A0AAE3AR59</accession>
<dbReference type="CDD" id="cd01173">
    <property type="entry name" value="pyridoxal_pyridoxamine_kinase"/>
    <property type="match status" value="1"/>
</dbReference>
<dbReference type="PANTHER" id="PTHR10534">
    <property type="entry name" value="PYRIDOXAL KINASE"/>
    <property type="match status" value="1"/>
</dbReference>
<evidence type="ECO:0000256" key="3">
    <source>
        <dbReference type="ARBA" id="ARBA00022741"/>
    </source>
</evidence>
<evidence type="ECO:0000256" key="5">
    <source>
        <dbReference type="ARBA" id="ARBA00022840"/>
    </source>
</evidence>
<name>A0AAE3AR59_9FIRM</name>
<keyword evidence="5" id="KW-0067">ATP-binding</keyword>
<keyword evidence="3" id="KW-0547">Nucleotide-binding</keyword>
<dbReference type="InterPro" id="IPR004625">
    <property type="entry name" value="PyrdxlKinase"/>
</dbReference>